<feature type="transmembrane region" description="Helical" evidence="6">
    <location>
        <begin position="129"/>
        <end position="147"/>
    </location>
</feature>
<dbReference type="NCBIfam" id="NF037997">
    <property type="entry name" value="Na_Pi_symport"/>
    <property type="match status" value="1"/>
</dbReference>
<comment type="subcellular location">
    <subcellularLocation>
        <location evidence="1">Cell membrane</location>
        <topology evidence="1">Multi-pass membrane protein</topology>
    </subcellularLocation>
</comment>
<organism evidence="7 8">
    <name type="scientific">Crassaminicella thermophila</name>
    <dbReference type="NCBI Taxonomy" id="2599308"/>
    <lineage>
        <taxon>Bacteria</taxon>
        <taxon>Bacillati</taxon>
        <taxon>Bacillota</taxon>
        <taxon>Clostridia</taxon>
        <taxon>Eubacteriales</taxon>
        <taxon>Clostridiaceae</taxon>
        <taxon>Crassaminicella</taxon>
    </lineage>
</organism>
<evidence type="ECO:0000256" key="2">
    <source>
        <dbReference type="ARBA" id="ARBA00022475"/>
    </source>
</evidence>
<dbReference type="PANTHER" id="PTHR10010:SF46">
    <property type="entry name" value="SODIUM-DEPENDENT PHOSPHATE TRANSPORT PROTEIN 2B"/>
    <property type="match status" value="1"/>
</dbReference>
<dbReference type="InterPro" id="IPR004633">
    <property type="entry name" value="NaPi_cotrn-rel/YqeW-like"/>
</dbReference>
<dbReference type="KEGG" id="crs:FQB35_09510"/>
<sequence length="303" mass="33695">MFVIFSILIGVIIFFVGIFIITNSMSKLSNNHFKNFIMKLTKNPLLGALAGIIVTTLTQSSSTTSILVVSLVNSRIINLYQAVPVIMGANIGTTFTAQLISFDFFFLIPYILILGTILFFLRFKNIGKFLIGFSFLFLGIKFMVYSLKPLKDLMSFKSLILSIENNSLKGVFIGIITTAIMQSSSTSVAIIQSLAIGGLINIYQAVPIIMGQNIGTCVTTLLSSIATDKNGKRTAIIHLFFNIIGTLIFYPFINLFSYFIYKLTPFDPVRQIANAHSLFNIINVILLFPFINLMVFISKKVVR</sequence>
<keyword evidence="2" id="KW-1003">Cell membrane</keyword>
<evidence type="ECO:0000256" key="1">
    <source>
        <dbReference type="ARBA" id="ARBA00004651"/>
    </source>
</evidence>
<evidence type="ECO:0000256" key="4">
    <source>
        <dbReference type="ARBA" id="ARBA00022989"/>
    </source>
</evidence>
<proteinExistence type="predicted"/>
<dbReference type="OrthoDB" id="9763003at2"/>
<evidence type="ECO:0000313" key="7">
    <source>
        <dbReference type="EMBL" id="QEK12541.1"/>
    </source>
</evidence>
<dbReference type="GO" id="GO:0005436">
    <property type="term" value="F:sodium:phosphate symporter activity"/>
    <property type="evidence" value="ECO:0007669"/>
    <property type="project" value="InterPro"/>
</dbReference>
<dbReference type="Pfam" id="PF02690">
    <property type="entry name" value="Na_Pi_cotrans"/>
    <property type="match status" value="2"/>
</dbReference>
<dbReference type="NCBIfam" id="TIGR00704">
    <property type="entry name" value="NaPi_cotrn_rel"/>
    <property type="match status" value="1"/>
</dbReference>
<evidence type="ECO:0000256" key="5">
    <source>
        <dbReference type="ARBA" id="ARBA00023136"/>
    </source>
</evidence>
<keyword evidence="3 6" id="KW-0812">Transmembrane</keyword>
<gene>
    <name evidence="7" type="ORF">FQB35_09510</name>
</gene>
<feature type="transmembrane region" description="Helical" evidence="6">
    <location>
        <begin position="239"/>
        <end position="261"/>
    </location>
</feature>
<feature type="transmembrane region" description="Helical" evidence="6">
    <location>
        <begin position="78"/>
        <end position="97"/>
    </location>
</feature>
<dbReference type="EMBL" id="CP042243">
    <property type="protein sequence ID" value="QEK12541.1"/>
    <property type="molecule type" value="Genomic_DNA"/>
</dbReference>
<keyword evidence="8" id="KW-1185">Reference proteome</keyword>
<feature type="transmembrane region" description="Helical" evidence="6">
    <location>
        <begin position="281"/>
        <end position="298"/>
    </location>
</feature>
<evidence type="ECO:0000256" key="3">
    <source>
        <dbReference type="ARBA" id="ARBA00022692"/>
    </source>
</evidence>
<evidence type="ECO:0000313" key="8">
    <source>
        <dbReference type="Proteomes" id="UP000324646"/>
    </source>
</evidence>
<accession>A0A5C0SE19</accession>
<dbReference type="InterPro" id="IPR003841">
    <property type="entry name" value="Na/Pi_transpt"/>
</dbReference>
<dbReference type="PANTHER" id="PTHR10010">
    <property type="entry name" value="SOLUTE CARRIER FAMILY 34 SODIUM PHOSPHATE , MEMBER 2-RELATED"/>
    <property type="match status" value="1"/>
</dbReference>
<name>A0A5C0SE19_CRATE</name>
<dbReference type="GO" id="GO:0044341">
    <property type="term" value="P:sodium-dependent phosphate transport"/>
    <property type="evidence" value="ECO:0007669"/>
    <property type="project" value="InterPro"/>
</dbReference>
<evidence type="ECO:0000256" key="6">
    <source>
        <dbReference type="SAM" id="Phobius"/>
    </source>
</evidence>
<keyword evidence="5 6" id="KW-0472">Membrane</keyword>
<reference evidence="7 8" key="1">
    <citation type="submission" date="2019-07" db="EMBL/GenBank/DDBJ databases">
        <title>Complete genome of Crassaminicella thermophila SY095.</title>
        <authorList>
            <person name="Li X."/>
        </authorList>
    </citation>
    <scope>NUCLEOTIDE SEQUENCE [LARGE SCALE GENOMIC DNA]</scope>
    <source>
        <strain evidence="7 8">SY095</strain>
    </source>
</reference>
<dbReference type="Proteomes" id="UP000324646">
    <property type="component" value="Chromosome"/>
</dbReference>
<feature type="transmembrane region" description="Helical" evidence="6">
    <location>
        <begin position="6"/>
        <end position="25"/>
    </location>
</feature>
<feature type="transmembrane region" description="Helical" evidence="6">
    <location>
        <begin position="45"/>
        <end position="72"/>
    </location>
</feature>
<keyword evidence="4 6" id="KW-1133">Transmembrane helix</keyword>
<protein>
    <submittedName>
        <fullName evidence="7">Na/Pi cotransporter family protein</fullName>
    </submittedName>
</protein>
<feature type="transmembrane region" description="Helical" evidence="6">
    <location>
        <begin position="104"/>
        <end position="123"/>
    </location>
</feature>
<dbReference type="AlphaFoldDB" id="A0A5C0SE19"/>
<dbReference type="GO" id="GO:0005886">
    <property type="term" value="C:plasma membrane"/>
    <property type="evidence" value="ECO:0007669"/>
    <property type="project" value="UniProtKB-SubCell"/>
</dbReference>